<keyword evidence="8" id="KW-1185">Reference proteome</keyword>
<dbReference type="InterPro" id="IPR002379">
    <property type="entry name" value="ATPase_proteolipid_c-like_dom"/>
</dbReference>
<dbReference type="SUPFAM" id="SSF81333">
    <property type="entry name" value="F1F0 ATP synthase subunit C"/>
    <property type="match status" value="1"/>
</dbReference>
<dbReference type="OrthoDB" id="9806679at2"/>
<gene>
    <name evidence="7" type="ORF">SAMN02745152_01497</name>
</gene>
<feature type="transmembrane region" description="Helical" evidence="5">
    <location>
        <begin position="7"/>
        <end position="27"/>
    </location>
</feature>
<dbReference type="STRING" id="225004.SAMN02745152_01497"/>
<keyword evidence="4 5" id="KW-0472">Membrane</keyword>
<evidence type="ECO:0000256" key="5">
    <source>
        <dbReference type="SAM" id="Phobius"/>
    </source>
</evidence>
<proteinExistence type="predicted"/>
<dbReference type="NCBIfam" id="NF005174">
    <property type="entry name" value="PRK06649.1"/>
    <property type="match status" value="1"/>
</dbReference>
<evidence type="ECO:0000256" key="2">
    <source>
        <dbReference type="ARBA" id="ARBA00022692"/>
    </source>
</evidence>
<evidence type="ECO:0000256" key="3">
    <source>
        <dbReference type="ARBA" id="ARBA00022989"/>
    </source>
</evidence>
<sequence length="142" mass="14355">MEFLGQFGCAIVMGIAALGSAIGIMISGQAAIGSWKRCYMANKPAPFILTVFAGAPLTQTIYGFLLMQTMMGSSAAPGFKLGVGLMSGIAMCASAIAQGKAGASGSDALGETGKGFSQYIMVVGLCETVALFAMVFSMVALG</sequence>
<dbReference type="RefSeq" id="WP_078931233.1">
    <property type="nucleotide sequence ID" value="NZ_CAMCOW010000035.1"/>
</dbReference>
<feature type="transmembrane region" description="Helical" evidence="5">
    <location>
        <begin position="47"/>
        <end position="67"/>
    </location>
</feature>
<evidence type="ECO:0000259" key="6">
    <source>
        <dbReference type="Pfam" id="PF00137"/>
    </source>
</evidence>
<accession>A0A1T4P9J9</accession>
<comment type="subcellular location">
    <subcellularLocation>
        <location evidence="1">Membrane</location>
        <topology evidence="1">Multi-pass membrane protein</topology>
    </subcellularLocation>
</comment>
<dbReference type="GO" id="GO:0033177">
    <property type="term" value="C:proton-transporting two-sector ATPase complex, proton-transporting domain"/>
    <property type="evidence" value="ECO:0007669"/>
    <property type="project" value="InterPro"/>
</dbReference>
<dbReference type="AlphaFoldDB" id="A0A1T4P9J9"/>
<name>A0A1T4P9J9_9SPIR</name>
<dbReference type="EMBL" id="FUXC01000008">
    <property type="protein sequence ID" value="SJZ88240.1"/>
    <property type="molecule type" value="Genomic_DNA"/>
</dbReference>
<dbReference type="GO" id="GO:0015078">
    <property type="term" value="F:proton transmembrane transporter activity"/>
    <property type="evidence" value="ECO:0007669"/>
    <property type="project" value="InterPro"/>
</dbReference>
<dbReference type="Proteomes" id="UP000190395">
    <property type="component" value="Unassembled WGS sequence"/>
</dbReference>
<evidence type="ECO:0000313" key="8">
    <source>
        <dbReference type="Proteomes" id="UP000190395"/>
    </source>
</evidence>
<organism evidence="7 8">
    <name type="scientific">Treponema berlinense</name>
    <dbReference type="NCBI Taxonomy" id="225004"/>
    <lineage>
        <taxon>Bacteria</taxon>
        <taxon>Pseudomonadati</taxon>
        <taxon>Spirochaetota</taxon>
        <taxon>Spirochaetia</taxon>
        <taxon>Spirochaetales</taxon>
        <taxon>Treponemataceae</taxon>
        <taxon>Treponema</taxon>
    </lineage>
</organism>
<feature type="transmembrane region" description="Helical" evidence="5">
    <location>
        <begin position="79"/>
        <end position="99"/>
    </location>
</feature>
<dbReference type="InterPro" id="IPR035921">
    <property type="entry name" value="F/V-ATP_Csub_sf"/>
</dbReference>
<keyword evidence="2 5" id="KW-0812">Transmembrane</keyword>
<dbReference type="Gene3D" id="1.20.120.610">
    <property type="entry name" value="lithium bound rotor ring of v- atpase"/>
    <property type="match status" value="1"/>
</dbReference>
<dbReference type="Pfam" id="PF00137">
    <property type="entry name" value="ATP-synt_C"/>
    <property type="match status" value="1"/>
</dbReference>
<dbReference type="GeneID" id="303367729"/>
<feature type="transmembrane region" description="Helical" evidence="5">
    <location>
        <begin position="119"/>
        <end position="141"/>
    </location>
</feature>
<evidence type="ECO:0000256" key="1">
    <source>
        <dbReference type="ARBA" id="ARBA00004141"/>
    </source>
</evidence>
<keyword evidence="3 5" id="KW-1133">Transmembrane helix</keyword>
<reference evidence="7 8" key="1">
    <citation type="submission" date="2017-02" db="EMBL/GenBank/DDBJ databases">
        <authorList>
            <person name="Peterson S.W."/>
        </authorList>
    </citation>
    <scope>NUCLEOTIDE SEQUENCE [LARGE SCALE GENOMIC DNA]</scope>
    <source>
        <strain evidence="7 8">ATCC BAA-909</strain>
    </source>
</reference>
<feature type="domain" description="V-ATPase proteolipid subunit C-like" evidence="6">
    <location>
        <begin position="81"/>
        <end position="139"/>
    </location>
</feature>
<evidence type="ECO:0000313" key="7">
    <source>
        <dbReference type="EMBL" id="SJZ88240.1"/>
    </source>
</evidence>
<protein>
    <submittedName>
        <fullName evidence="7">V/A-type H+-transporting ATPase subunit K</fullName>
    </submittedName>
</protein>
<evidence type="ECO:0000256" key="4">
    <source>
        <dbReference type="ARBA" id="ARBA00023136"/>
    </source>
</evidence>